<accession>A0AAD6T415</accession>
<evidence type="ECO:0008006" key="4">
    <source>
        <dbReference type="Google" id="ProtNLM"/>
    </source>
</evidence>
<keyword evidence="3" id="KW-1185">Reference proteome</keyword>
<protein>
    <recommendedName>
        <fullName evidence="4">Reverse transcriptase domain-containing protein</fullName>
    </recommendedName>
</protein>
<comment type="caution">
    <text evidence="1">The sequence shown here is derived from an EMBL/GenBank/DDBJ whole genome shotgun (WGS) entry which is preliminary data.</text>
</comment>
<sequence>PTFWDLFFADFKLHPDPDDVLLLNVVMSHLEHADDMAIVSYSSEGLRRHLATFGRWCGNNLLEANASKSWIMVFGPMPRPLPVFTLNGRVIHYTDCFCYVGLTFQSTTKNIFASHYSHKATVARRTGFTVLGIESYVGNLPPKEGRLLYMACIDAHLVSGADVVIDSDPGPKGVESLEKVQTSFLRRLLGLGAYSMRAPLFTELGLIPLSYRRVILALR</sequence>
<feature type="non-terminal residue" evidence="1">
    <location>
        <position position="219"/>
    </location>
</feature>
<evidence type="ECO:0000313" key="3">
    <source>
        <dbReference type="Proteomes" id="UP001218188"/>
    </source>
</evidence>
<name>A0AAD6T415_9AGAR</name>
<organism evidence="1 3">
    <name type="scientific">Mycena alexandri</name>
    <dbReference type="NCBI Taxonomy" id="1745969"/>
    <lineage>
        <taxon>Eukaryota</taxon>
        <taxon>Fungi</taxon>
        <taxon>Dikarya</taxon>
        <taxon>Basidiomycota</taxon>
        <taxon>Agaricomycotina</taxon>
        <taxon>Agaricomycetes</taxon>
        <taxon>Agaricomycetidae</taxon>
        <taxon>Agaricales</taxon>
        <taxon>Marasmiineae</taxon>
        <taxon>Mycenaceae</taxon>
        <taxon>Mycena</taxon>
    </lineage>
</organism>
<dbReference type="Proteomes" id="UP001218188">
    <property type="component" value="Unassembled WGS sequence"/>
</dbReference>
<dbReference type="AlphaFoldDB" id="A0AAD6T415"/>
<reference evidence="1" key="1">
    <citation type="submission" date="2023-03" db="EMBL/GenBank/DDBJ databases">
        <title>Massive genome expansion in bonnet fungi (Mycena s.s.) driven by repeated elements and novel gene families across ecological guilds.</title>
        <authorList>
            <consortium name="Lawrence Berkeley National Laboratory"/>
            <person name="Harder C.B."/>
            <person name="Miyauchi S."/>
            <person name="Viragh M."/>
            <person name="Kuo A."/>
            <person name="Thoen E."/>
            <person name="Andreopoulos B."/>
            <person name="Lu D."/>
            <person name="Skrede I."/>
            <person name="Drula E."/>
            <person name="Henrissat B."/>
            <person name="Morin E."/>
            <person name="Kohler A."/>
            <person name="Barry K."/>
            <person name="LaButti K."/>
            <person name="Morin E."/>
            <person name="Salamov A."/>
            <person name="Lipzen A."/>
            <person name="Mereny Z."/>
            <person name="Hegedus B."/>
            <person name="Baldrian P."/>
            <person name="Stursova M."/>
            <person name="Weitz H."/>
            <person name="Taylor A."/>
            <person name="Grigoriev I.V."/>
            <person name="Nagy L.G."/>
            <person name="Martin F."/>
            <person name="Kauserud H."/>
        </authorList>
    </citation>
    <scope>NUCLEOTIDE SEQUENCE</scope>
    <source>
        <strain evidence="1">CBHHK200</strain>
    </source>
</reference>
<feature type="non-terminal residue" evidence="1">
    <location>
        <position position="1"/>
    </location>
</feature>
<proteinExistence type="predicted"/>
<gene>
    <name evidence="1" type="ORF">C8F04DRAFT_881175</name>
    <name evidence="2" type="ORF">C8F04DRAFT_884841</name>
</gene>
<evidence type="ECO:0000313" key="1">
    <source>
        <dbReference type="EMBL" id="KAJ7038895.1"/>
    </source>
</evidence>
<dbReference type="EMBL" id="JARJCM010000009">
    <property type="protein sequence ID" value="KAJ7043659.1"/>
    <property type="molecule type" value="Genomic_DNA"/>
</dbReference>
<dbReference type="EMBL" id="JARJCM010000029">
    <property type="protein sequence ID" value="KAJ7038895.1"/>
    <property type="molecule type" value="Genomic_DNA"/>
</dbReference>
<evidence type="ECO:0000313" key="2">
    <source>
        <dbReference type="EMBL" id="KAJ7043659.1"/>
    </source>
</evidence>